<proteinExistence type="predicted"/>
<comment type="caution">
    <text evidence="1">The sequence shown here is derived from an EMBL/GenBank/DDBJ whole genome shotgun (WGS) entry which is preliminary data.</text>
</comment>
<sequence length="161" mass="18027">MNEPINNVRMVVDLKFVGDYWRPEELVGMSTRWIDSGLDDRDDLVDWKVSGELLPPSISQETRQEVYLISHRVRGERGETPVGVRTTPEGAREALLDVVRHFHPDAELAEVIISDATIVYDDSPVPAGELWITRNGTVAWTSAVVASAELFKLDAEIEVDV</sequence>
<evidence type="ECO:0000313" key="1">
    <source>
        <dbReference type="EMBL" id="MFI6495984.1"/>
    </source>
</evidence>
<name>A0ABW7YJB9_9ACTN</name>
<evidence type="ECO:0000313" key="2">
    <source>
        <dbReference type="Proteomes" id="UP001612741"/>
    </source>
</evidence>
<dbReference type="Proteomes" id="UP001612741">
    <property type="component" value="Unassembled WGS sequence"/>
</dbReference>
<organism evidence="1 2">
    <name type="scientific">Nonomuraea typhae</name>
    <dbReference type="NCBI Taxonomy" id="2603600"/>
    <lineage>
        <taxon>Bacteria</taxon>
        <taxon>Bacillati</taxon>
        <taxon>Actinomycetota</taxon>
        <taxon>Actinomycetes</taxon>
        <taxon>Streptosporangiales</taxon>
        <taxon>Streptosporangiaceae</taxon>
        <taxon>Nonomuraea</taxon>
    </lineage>
</organism>
<accession>A0ABW7YJB9</accession>
<protein>
    <submittedName>
        <fullName evidence="1">Uncharacterized protein</fullName>
    </submittedName>
</protein>
<dbReference type="EMBL" id="JBITGY010000001">
    <property type="protein sequence ID" value="MFI6495984.1"/>
    <property type="molecule type" value="Genomic_DNA"/>
</dbReference>
<reference evidence="1 2" key="1">
    <citation type="submission" date="2024-10" db="EMBL/GenBank/DDBJ databases">
        <title>The Natural Products Discovery Center: Release of the First 8490 Sequenced Strains for Exploring Actinobacteria Biosynthetic Diversity.</title>
        <authorList>
            <person name="Kalkreuter E."/>
            <person name="Kautsar S.A."/>
            <person name="Yang D."/>
            <person name="Bader C.D."/>
            <person name="Teijaro C.N."/>
            <person name="Fluegel L."/>
            <person name="Davis C.M."/>
            <person name="Simpson J.R."/>
            <person name="Lauterbach L."/>
            <person name="Steele A.D."/>
            <person name="Gui C."/>
            <person name="Meng S."/>
            <person name="Li G."/>
            <person name="Viehrig K."/>
            <person name="Ye F."/>
            <person name="Su P."/>
            <person name="Kiefer A.F."/>
            <person name="Nichols A."/>
            <person name="Cepeda A.J."/>
            <person name="Yan W."/>
            <person name="Fan B."/>
            <person name="Jiang Y."/>
            <person name="Adhikari A."/>
            <person name="Zheng C.-J."/>
            <person name="Schuster L."/>
            <person name="Cowan T.M."/>
            <person name="Smanski M.J."/>
            <person name="Chevrette M.G."/>
            <person name="De Carvalho L.P.S."/>
            <person name="Shen B."/>
        </authorList>
    </citation>
    <scope>NUCLEOTIDE SEQUENCE [LARGE SCALE GENOMIC DNA]</scope>
    <source>
        <strain evidence="1 2">NPDC050545</strain>
    </source>
</reference>
<dbReference type="RefSeq" id="WP_397077826.1">
    <property type="nucleotide sequence ID" value="NZ_JBITGY010000001.1"/>
</dbReference>
<gene>
    <name evidence="1" type="ORF">ACIBG2_01285</name>
</gene>
<keyword evidence="2" id="KW-1185">Reference proteome</keyword>